<keyword evidence="3" id="KW-1185">Reference proteome</keyword>
<feature type="domain" description="Phytase-like" evidence="1">
    <location>
        <begin position="29"/>
        <end position="309"/>
    </location>
</feature>
<sequence>MIMATTSTAQTEFIRECGQHAFPKTVPPGNYSGITHIEKNRYAIVSDKSENNGFYVFSINIDSISGEINDASLESFRGDSCRGGDCEGIAYIPESSTFFISRESDATIAEYDSTGNTNGKTLEIPAIYKSGMGNYGFESLAYDRQSRLLWTINESTLHGDGPQATSNNGAANILRLQSFGDDLRPMAQYAYKMDKPEAHSKSSQYAMGVSEVATLDNGRLLILEREFFVPKTKLGAFVQCKLYEITPSKEYEIPLDGEINQQTKILPKRLIHSFKTKLQLFKNSIANYEGMCVGPKLKDGSTVLILVSDSQNQYAGVLKDWFKTIVIR</sequence>
<comment type="caution">
    <text evidence="2">The sequence shown here is derived from an EMBL/GenBank/DDBJ whole genome shotgun (WGS) entry which is preliminary data.</text>
</comment>
<evidence type="ECO:0000259" key="1">
    <source>
        <dbReference type="Pfam" id="PF13449"/>
    </source>
</evidence>
<reference evidence="2" key="2">
    <citation type="journal article" date="2021" name="Sci. Rep.">
        <title>The distribution of antibiotic resistance genes in chicken gut microbiota commensals.</title>
        <authorList>
            <person name="Juricova H."/>
            <person name="Matiasovicova J."/>
            <person name="Kubasova T."/>
            <person name="Cejkova D."/>
            <person name="Rychlik I."/>
        </authorList>
    </citation>
    <scope>NUCLEOTIDE SEQUENCE</scope>
    <source>
        <strain evidence="2">An824</strain>
    </source>
</reference>
<reference evidence="2" key="1">
    <citation type="submission" date="2020-08" db="EMBL/GenBank/DDBJ databases">
        <authorList>
            <person name="Cejkova D."/>
            <person name="Kubasova T."/>
            <person name="Jahodarova E."/>
            <person name="Rychlik I."/>
        </authorList>
    </citation>
    <scope>NUCLEOTIDE SEQUENCE</scope>
    <source>
        <strain evidence="2">An824</strain>
    </source>
</reference>
<dbReference type="Pfam" id="PF13449">
    <property type="entry name" value="Phytase-like"/>
    <property type="match status" value="1"/>
</dbReference>
<evidence type="ECO:0000313" key="3">
    <source>
        <dbReference type="Proteomes" id="UP000706891"/>
    </source>
</evidence>
<dbReference type="EMBL" id="JACJJG010000010">
    <property type="protein sequence ID" value="MBM6673006.1"/>
    <property type="molecule type" value="Genomic_DNA"/>
</dbReference>
<proteinExistence type="predicted"/>
<dbReference type="InterPro" id="IPR027372">
    <property type="entry name" value="Phytase-like_dom"/>
</dbReference>
<accession>A0A938WQV8</accession>
<protein>
    <submittedName>
        <fullName evidence="2">Esterase-like activity of phytase family protein</fullName>
    </submittedName>
</protein>
<gene>
    <name evidence="2" type="ORF">H6A34_03840</name>
</gene>
<dbReference type="AlphaFoldDB" id="A0A938WQV8"/>
<organism evidence="2 3">
    <name type="scientific">Marseilla massiliensis</name>
    <dbReference type="NCBI Taxonomy" id="1841864"/>
    <lineage>
        <taxon>Bacteria</taxon>
        <taxon>Pseudomonadati</taxon>
        <taxon>Bacteroidota</taxon>
        <taxon>Bacteroidia</taxon>
        <taxon>Bacteroidales</taxon>
        <taxon>Prevotellaceae</taxon>
        <taxon>Marseilla</taxon>
    </lineage>
</organism>
<dbReference type="Proteomes" id="UP000706891">
    <property type="component" value="Unassembled WGS sequence"/>
</dbReference>
<name>A0A938WQV8_9BACT</name>
<evidence type="ECO:0000313" key="2">
    <source>
        <dbReference type="EMBL" id="MBM6673006.1"/>
    </source>
</evidence>
<dbReference type="SUPFAM" id="SSF50956">
    <property type="entry name" value="Thermostable phytase (3-phytase)"/>
    <property type="match status" value="1"/>
</dbReference>